<dbReference type="Proteomes" id="UP000283509">
    <property type="component" value="Unassembled WGS sequence"/>
</dbReference>
<dbReference type="GO" id="GO:0046872">
    <property type="term" value="F:metal ion binding"/>
    <property type="evidence" value="ECO:0007669"/>
    <property type="project" value="UniProtKB-KW"/>
</dbReference>
<evidence type="ECO:0000256" key="2">
    <source>
        <dbReference type="ARBA" id="ARBA00022833"/>
    </source>
</evidence>
<evidence type="ECO:0000256" key="3">
    <source>
        <dbReference type="ARBA" id="ARBA00023125"/>
    </source>
</evidence>
<evidence type="ECO:0000256" key="4">
    <source>
        <dbReference type="ARBA" id="ARBA00023242"/>
    </source>
</evidence>
<evidence type="ECO:0000313" key="7">
    <source>
        <dbReference type="EMBL" id="ROT72559.1"/>
    </source>
</evidence>
<dbReference type="GO" id="GO:0043565">
    <property type="term" value="F:sequence-specific DNA binding"/>
    <property type="evidence" value="ECO:0007669"/>
    <property type="project" value="InterPro"/>
</dbReference>
<reference evidence="7 8" key="2">
    <citation type="submission" date="2019-01" db="EMBL/GenBank/DDBJ databases">
        <title>The decoding of complex shrimp genome reveals the adaptation for benthos swimmer, frequently molting mechanism and breeding impact on genome.</title>
        <authorList>
            <person name="Sun Y."/>
            <person name="Gao Y."/>
            <person name="Yu Y."/>
        </authorList>
    </citation>
    <scope>NUCLEOTIDE SEQUENCE [LARGE SCALE GENOMIC DNA]</scope>
    <source>
        <tissue evidence="7">Muscle</tissue>
    </source>
</reference>
<protein>
    <recommendedName>
        <fullName evidence="6">DM domain-containing protein</fullName>
    </recommendedName>
</protein>
<keyword evidence="1 5" id="KW-0479">Metal-binding</keyword>
<sequence>MLQKCDMCRNHGDLKSKRAHKNTCPYQHCTCALCSLTRKRRDIMRHQQRVRRSQVTTQQRDEAYDYVTQATADQGIRVSDSLFLQEPLNPSPPLALAPEARRNSWTVVSPHIKASRVMDAHHQGPVDTKCVGSPDAADSVLLDTKPHGLANATPPALLEAKTESQMDFQSPGFMDAKLPSSPGVLAPYDPASLRLDLGTTTAWRSLKRDRHEEDAPGAVSFRENNDLFRNLDFMRNSDPHPRLDVGRGEVGPHEAMPGLDYAPCHGSSSASPAFRVPHVTPPDFGMPLATPQKKTRLAFAHDCFPPRFTSRLWPHAPFQARVGASHDLHCYRRMGVATTDLPLAAPSPLMPLPHQHQLLRPQPLTPLPPPALPSAWTGILSTCPTWLTPSCRAAVTPQPCPRLPLSRWVVSRPFCTRLYPSNALPAAPLE</sequence>
<dbReference type="InterPro" id="IPR001275">
    <property type="entry name" value="DM_DNA-bd"/>
</dbReference>
<dbReference type="PROSITE" id="PS40000">
    <property type="entry name" value="DM_1"/>
    <property type="match status" value="1"/>
</dbReference>
<accession>A0A3R7PI07</accession>
<comment type="subcellular location">
    <subcellularLocation>
        <location evidence="5">Nucleus</location>
    </subcellularLocation>
</comment>
<feature type="DNA-binding region" description="DM" evidence="5">
    <location>
        <begin position="5"/>
        <end position="52"/>
    </location>
</feature>
<dbReference type="EMBL" id="QCYY01002136">
    <property type="protein sequence ID" value="ROT72559.1"/>
    <property type="molecule type" value="Genomic_DNA"/>
</dbReference>
<evidence type="ECO:0000256" key="1">
    <source>
        <dbReference type="ARBA" id="ARBA00022723"/>
    </source>
</evidence>
<keyword evidence="4 5" id="KW-0539">Nucleus</keyword>
<keyword evidence="2 5" id="KW-0862">Zinc</keyword>
<dbReference type="SUPFAM" id="SSF82927">
    <property type="entry name" value="Cysteine-rich DNA binding domain, (DM domain)"/>
    <property type="match status" value="1"/>
</dbReference>
<dbReference type="AlphaFoldDB" id="A0A3R7PI07"/>
<dbReference type="OrthoDB" id="6368848at2759"/>
<gene>
    <name evidence="7" type="ORF">C7M84_009054</name>
</gene>
<dbReference type="SMART" id="SM00301">
    <property type="entry name" value="DM"/>
    <property type="match status" value="1"/>
</dbReference>
<organism evidence="7 8">
    <name type="scientific">Penaeus vannamei</name>
    <name type="common">Whiteleg shrimp</name>
    <name type="synonym">Litopenaeus vannamei</name>
    <dbReference type="NCBI Taxonomy" id="6689"/>
    <lineage>
        <taxon>Eukaryota</taxon>
        <taxon>Metazoa</taxon>
        <taxon>Ecdysozoa</taxon>
        <taxon>Arthropoda</taxon>
        <taxon>Crustacea</taxon>
        <taxon>Multicrustacea</taxon>
        <taxon>Malacostraca</taxon>
        <taxon>Eumalacostraca</taxon>
        <taxon>Eucarida</taxon>
        <taxon>Decapoda</taxon>
        <taxon>Dendrobranchiata</taxon>
        <taxon>Penaeoidea</taxon>
        <taxon>Penaeidae</taxon>
        <taxon>Penaeus</taxon>
    </lineage>
</organism>
<name>A0A3R7PI07_PENVA</name>
<dbReference type="Pfam" id="PF00751">
    <property type="entry name" value="DM"/>
    <property type="match status" value="1"/>
</dbReference>
<reference evidence="7 8" key="1">
    <citation type="submission" date="2018-04" db="EMBL/GenBank/DDBJ databases">
        <authorList>
            <person name="Zhang X."/>
            <person name="Yuan J."/>
            <person name="Li F."/>
            <person name="Xiang J."/>
        </authorList>
    </citation>
    <scope>NUCLEOTIDE SEQUENCE [LARGE SCALE GENOMIC DNA]</scope>
    <source>
        <tissue evidence="7">Muscle</tissue>
    </source>
</reference>
<dbReference type="STRING" id="6689.A0A3R7PI07"/>
<dbReference type="GO" id="GO:0005634">
    <property type="term" value="C:nucleus"/>
    <property type="evidence" value="ECO:0007669"/>
    <property type="project" value="UniProtKB-SubCell"/>
</dbReference>
<evidence type="ECO:0000259" key="6">
    <source>
        <dbReference type="PROSITE" id="PS50809"/>
    </source>
</evidence>
<dbReference type="PROSITE" id="PS50809">
    <property type="entry name" value="DM_2"/>
    <property type="match status" value="1"/>
</dbReference>
<comment type="caution">
    <text evidence="7">The sequence shown here is derived from an EMBL/GenBank/DDBJ whole genome shotgun (WGS) entry which is preliminary data.</text>
</comment>
<dbReference type="GO" id="GO:0006355">
    <property type="term" value="P:regulation of DNA-templated transcription"/>
    <property type="evidence" value="ECO:0007669"/>
    <property type="project" value="InterPro"/>
</dbReference>
<evidence type="ECO:0000313" key="8">
    <source>
        <dbReference type="Proteomes" id="UP000283509"/>
    </source>
</evidence>
<keyword evidence="3 5" id="KW-0238">DNA-binding</keyword>
<dbReference type="InterPro" id="IPR036407">
    <property type="entry name" value="DM_DNA-bd_sf"/>
</dbReference>
<keyword evidence="8" id="KW-1185">Reference proteome</keyword>
<feature type="domain" description="DM" evidence="6">
    <location>
        <begin position="5"/>
        <end position="52"/>
    </location>
</feature>
<dbReference type="Gene3D" id="4.10.1040.10">
    <property type="entry name" value="DM DNA-binding domain"/>
    <property type="match status" value="1"/>
</dbReference>
<proteinExistence type="predicted"/>
<evidence type="ECO:0000256" key="5">
    <source>
        <dbReference type="PROSITE-ProRule" id="PRU00070"/>
    </source>
</evidence>